<name>A0ABQ4KF82_9BACI</name>
<evidence type="ECO:0000256" key="1">
    <source>
        <dbReference type="ARBA" id="ARBA00008061"/>
    </source>
</evidence>
<dbReference type="InterPro" id="IPR045857">
    <property type="entry name" value="O16G_dom_2"/>
</dbReference>
<gene>
    <name evidence="6" type="ORF">J8TS2_03600</name>
</gene>
<dbReference type="RefSeq" id="WP_212965156.1">
    <property type="nucleotide sequence ID" value="NZ_BORB01000002.1"/>
</dbReference>
<feature type="domain" description="Glycosyl hydrolase family 13 catalytic" evidence="5">
    <location>
        <begin position="13"/>
        <end position="418"/>
    </location>
</feature>
<dbReference type="SUPFAM" id="SSF51011">
    <property type="entry name" value="Glycosyl hydrolase domain"/>
    <property type="match status" value="1"/>
</dbReference>
<reference evidence="6 7" key="1">
    <citation type="submission" date="2021-03" db="EMBL/GenBank/DDBJ databases">
        <title>Antimicrobial resistance genes in bacteria isolated from Japanese honey, and their potential for conferring macrolide and lincosamide resistance in the American foulbrood pathogen Paenibacillus larvae.</title>
        <authorList>
            <person name="Okamoto M."/>
            <person name="Kumagai M."/>
            <person name="Kanamori H."/>
            <person name="Takamatsu D."/>
        </authorList>
    </citation>
    <scope>NUCLEOTIDE SEQUENCE [LARGE SCALE GENOMIC DNA]</scope>
    <source>
        <strain evidence="6 7">J8TS2</strain>
    </source>
</reference>
<dbReference type="InterPro" id="IPR006046">
    <property type="entry name" value="Alpha_amylase"/>
</dbReference>
<dbReference type="InterPro" id="IPR006047">
    <property type="entry name" value="GH13_cat_dom"/>
</dbReference>
<comment type="caution">
    <text evidence="6">The sequence shown here is derived from an EMBL/GenBank/DDBJ whole genome shotgun (WGS) entry which is preliminary data.</text>
</comment>
<dbReference type="PRINTS" id="PR00110">
    <property type="entry name" value="ALPHAAMYLASE"/>
</dbReference>
<dbReference type="CDD" id="cd11333">
    <property type="entry name" value="AmyAc_SI_OligoGlu_DGase"/>
    <property type="match status" value="1"/>
</dbReference>
<keyword evidence="2 4" id="KW-0326">Glycosidase</keyword>
<dbReference type="PANTHER" id="PTHR10357">
    <property type="entry name" value="ALPHA-AMYLASE FAMILY MEMBER"/>
    <property type="match status" value="1"/>
</dbReference>
<dbReference type="PANTHER" id="PTHR10357:SF178">
    <property type="entry name" value="OLIGO-1,6-GLUCOSIDASE 3-RELATED"/>
    <property type="match status" value="1"/>
</dbReference>
<keyword evidence="7" id="KW-1185">Reference proteome</keyword>
<evidence type="ECO:0000313" key="6">
    <source>
        <dbReference type="EMBL" id="GIN56041.1"/>
    </source>
</evidence>
<evidence type="ECO:0000256" key="4">
    <source>
        <dbReference type="RuleBase" id="RU361134"/>
    </source>
</evidence>
<proteinExistence type="inferred from homology"/>
<sequence length="557" mass="65435">MKKFWWKEAVAYQVYPRSFMDSNGDGIGDLQGMISKLDYIQDLGIDVIWICPMYKSPNDDNGYDISDYQDIMDEFGTMADFDQLLEEVHKRGMKLIIDLVINHTSDEHPWFIESRSSKDNPKRDWYIWRDGKDGKEPNNWESIFSGSAWQYDEQTKQYYMHIFSKKQPDLNWRNPDVRHALHDMINWWLDKGIDGFRVDAISHINKEEGLTDMPNPEGLKYVPSFDKHMNVPGIHEYLQELKEETFSKYDIMTVGEANGVKVENQEDLYEWISEEKGKFNMVFQFEHLDLWNTEGNTDLDIVGLKKALTKWQKALENKGWNALFIENHDQPRRVSTWGNDQEYWYESATALATMYFLMQGTPFIYQGQEIGMTNVKFDSIEDYNDVADKNMYRIKREEGVPHEEIMKGIWLSSRDNSRTPMQWSDEPQAGFTTGTPWLGVNPNYKTINVEKQLHDQHSILHFYKKMIKLKKEHEIFTYGTYDLLLPDHPQIYAYTRTTGEEKVVILVNLTDQTANMNEDLPFEVTSSQLLLANLEVNDHDAVKNISLKPFEARVYKV</sequence>
<dbReference type="SMART" id="SM00642">
    <property type="entry name" value="Aamy"/>
    <property type="match status" value="1"/>
</dbReference>
<dbReference type="InterPro" id="IPR032091">
    <property type="entry name" value="Malt_amylase-like_C"/>
</dbReference>
<dbReference type="Gene3D" id="3.20.20.80">
    <property type="entry name" value="Glycosidases"/>
    <property type="match status" value="2"/>
</dbReference>
<keyword evidence="4" id="KW-0378">Hydrolase</keyword>
<comment type="catalytic activity">
    <reaction evidence="4">
        <text>Endohydrolysis of (1-&gt;4)-alpha-D-glucosidic linkages in polysaccharides containing three or more (1-&gt;4)-alpha-linked D-glucose units.</text>
        <dbReference type="EC" id="3.2.1.1"/>
    </reaction>
</comment>
<dbReference type="Pfam" id="PF16657">
    <property type="entry name" value="Malt_amylase_C"/>
    <property type="match status" value="1"/>
</dbReference>
<evidence type="ECO:0000313" key="7">
    <source>
        <dbReference type="Proteomes" id="UP000679950"/>
    </source>
</evidence>
<keyword evidence="4" id="KW-0119">Carbohydrate metabolism</keyword>
<protein>
    <recommendedName>
        <fullName evidence="4">Alpha-amylase</fullName>
        <ecNumber evidence="4">3.2.1.1</ecNumber>
    </recommendedName>
</protein>
<dbReference type="InterPro" id="IPR013780">
    <property type="entry name" value="Glyco_hydro_b"/>
</dbReference>
<evidence type="ECO:0000256" key="2">
    <source>
        <dbReference type="ARBA" id="ARBA00023295"/>
    </source>
</evidence>
<comment type="similarity">
    <text evidence="1 3">Belongs to the glycosyl hydrolase 13 family.</text>
</comment>
<accession>A0ABQ4KF82</accession>
<dbReference type="EC" id="3.2.1.1" evidence="4"/>
<evidence type="ECO:0000256" key="3">
    <source>
        <dbReference type="RuleBase" id="RU003615"/>
    </source>
</evidence>
<evidence type="ECO:0000259" key="5">
    <source>
        <dbReference type="SMART" id="SM00642"/>
    </source>
</evidence>
<organism evidence="6 7">
    <name type="scientific">Lederbergia ruris</name>
    <dbReference type="NCBI Taxonomy" id="217495"/>
    <lineage>
        <taxon>Bacteria</taxon>
        <taxon>Bacillati</taxon>
        <taxon>Bacillota</taxon>
        <taxon>Bacilli</taxon>
        <taxon>Bacillales</taxon>
        <taxon>Bacillaceae</taxon>
        <taxon>Lederbergia</taxon>
    </lineage>
</organism>
<dbReference type="Pfam" id="PF00128">
    <property type="entry name" value="Alpha-amylase"/>
    <property type="match status" value="1"/>
</dbReference>
<dbReference type="NCBIfam" id="NF008183">
    <property type="entry name" value="PRK10933.1"/>
    <property type="match status" value="1"/>
</dbReference>
<dbReference type="EMBL" id="BORB01000002">
    <property type="protein sequence ID" value="GIN56041.1"/>
    <property type="molecule type" value="Genomic_DNA"/>
</dbReference>
<dbReference type="Gene3D" id="3.90.400.10">
    <property type="entry name" value="Oligo-1,6-glucosidase, Domain 2"/>
    <property type="match status" value="1"/>
</dbReference>
<dbReference type="Gene3D" id="2.60.40.1180">
    <property type="entry name" value="Golgi alpha-mannosidase II"/>
    <property type="match status" value="1"/>
</dbReference>
<dbReference type="SUPFAM" id="SSF51445">
    <property type="entry name" value="(Trans)glycosidases"/>
    <property type="match status" value="1"/>
</dbReference>
<dbReference type="Proteomes" id="UP000679950">
    <property type="component" value="Unassembled WGS sequence"/>
</dbReference>
<dbReference type="InterPro" id="IPR017853">
    <property type="entry name" value="GH"/>
</dbReference>